<protein>
    <submittedName>
        <fullName evidence="1">Uncharacterized protein</fullName>
    </submittedName>
</protein>
<gene>
    <name evidence="1" type="ORF">EPA93_01690</name>
</gene>
<dbReference type="EMBL" id="CP035758">
    <property type="protein sequence ID" value="QBD74772.1"/>
    <property type="molecule type" value="Genomic_DNA"/>
</dbReference>
<organism evidence="1 2">
    <name type="scientific">Ktedonosporobacter rubrisoli</name>
    <dbReference type="NCBI Taxonomy" id="2509675"/>
    <lineage>
        <taxon>Bacteria</taxon>
        <taxon>Bacillati</taxon>
        <taxon>Chloroflexota</taxon>
        <taxon>Ktedonobacteria</taxon>
        <taxon>Ktedonobacterales</taxon>
        <taxon>Ktedonosporobacteraceae</taxon>
        <taxon>Ktedonosporobacter</taxon>
    </lineage>
</organism>
<sequence>MRQDKNDHTNYSEVAQLRQQIESEYRAACEGLHGLAMRARHDFIQARMQRVEEYYQELSSIVGPEAAITTVIKINDAFAGTQRKQEPQP</sequence>
<dbReference type="Proteomes" id="UP000290365">
    <property type="component" value="Chromosome"/>
</dbReference>
<name>A0A4P6JIM9_KTERU</name>
<dbReference type="RefSeq" id="WP_129885371.1">
    <property type="nucleotide sequence ID" value="NZ_CP035758.1"/>
</dbReference>
<evidence type="ECO:0000313" key="1">
    <source>
        <dbReference type="EMBL" id="QBD74772.1"/>
    </source>
</evidence>
<keyword evidence="2" id="KW-1185">Reference proteome</keyword>
<dbReference type="OrthoDB" id="165009at2"/>
<dbReference type="KEGG" id="kbs:EPA93_01690"/>
<accession>A0A4P6JIM9</accession>
<dbReference type="AlphaFoldDB" id="A0A4P6JIM9"/>
<proteinExistence type="predicted"/>
<evidence type="ECO:0000313" key="2">
    <source>
        <dbReference type="Proteomes" id="UP000290365"/>
    </source>
</evidence>
<reference evidence="1 2" key="1">
    <citation type="submission" date="2019-01" db="EMBL/GenBank/DDBJ databases">
        <title>Ktedonosporobacter rubrisoli SCAWS-G2.</title>
        <authorList>
            <person name="Huang Y."/>
            <person name="Yan B."/>
        </authorList>
    </citation>
    <scope>NUCLEOTIDE SEQUENCE [LARGE SCALE GENOMIC DNA]</scope>
    <source>
        <strain evidence="1 2">SCAWS-G2</strain>
    </source>
</reference>